<feature type="chain" id="PRO_5037074130" evidence="1">
    <location>
        <begin position="20"/>
        <end position="160"/>
    </location>
</feature>
<dbReference type="Proteomes" id="UP000725002">
    <property type="component" value="Unassembled WGS sequence"/>
</dbReference>
<dbReference type="Pfam" id="PF14060">
    <property type="entry name" value="DUF4252"/>
    <property type="match status" value="1"/>
</dbReference>
<protein>
    <submittedName>
        <fullName evidence="2">DUF4252 domain-containing protein</fullName>
    </submittedName>
</protein>
<dbReference type="EMBL" id="JADILV010000003">
    <property type="protein sequence ID" value="MBO8482548.1"/>
    <property type="molecule type" value="Genomic_DNA"/>
</dbReference>
<sequence>MKRIFIIAAVMLMTVSAYAQSGKDIYNRYSGKKGVSAVYISPTMFGLIKELPDIQVEAGEVNLSSVIRTFDGMYILEVEDRALSDSLEAEIAGLVGQGRFELLMEAAEESEQMRIYIVRKDDVVTDFLMLAHETGSTSVISISGNMPMQELQKILSDAVE</sequence>
<feature type="signal peptide" evidence="1">
    <location>
        <begin position="1"/>
        <end position="19"/>
    </location>
</feature>
<proteinExistence type="predicted"/>
<reference evidence="2" key="1">
    <citation type="submission" date="2020-10" db="EMBL/GenBank/DDBJ databases">
        <authorList>
            <person name="Gilroy R."/>
        </authorList>
    </citation>
    <scope>NUCLEOTIDE SEQUENCE</scope>
    <source>
        <strain evidence="2">G3-8215</strain>
    </source>
</reference>
<reference evidence="2" key="2">
    <citation type="journal article" date="2021" name="PeerJ">
        <title>Extensive microbial diversity within the chicken gut microbiome revealed by metagenomics and culture.</title>
        <authorList>
            <person name="Gilroy R."/>
            <person name="Ravi A."/>
            <person name="Getino M."/>
            <person name="Pursley I."/>
            <person name="Horton D.L."/>
            <person name="Alikhan N.F."/>
            <person name="Baker D."/>
            <person name="Gharbi K."/>
            <person name="Hall N."/>
            <person name="Watson M."/>
            <person name="Adriaenssens E.M."/>
            <person name="Foster-Nyarko E."/>
            <person name="Jarju S."/>
            <person name="Secka A."/>
            <person name="Antonio M."/>
            <person name="Oren A."/>
            <person name="Chaudhuri R.R."/>
            <person name="La Ragione R."/>
            <person name="Hildebrand F."/>
            <person name="Pallen M.J."/>
        </authorList>
    </citation>
    <scope>NUCLEOTIDE SEQUENCE</scope>
    <source>
        <strain evidence="2">G3-8215</strain>
    </source>
</reference>
<evidence type="ECO:0000256" key="1">
    <source>
        <dbReference type="SAM" id="SignalP"/>
    </source>
</evidence>
<keyword evidence="1" id="KW-0732">Signal</keyword>
<comment type="caution">
    <text evidence="2">The sequence shown here is derived from an EMBL/GenBank/DDBJ whole genome shotgun (WGS) entry which is preliminary data.</text>
</comment>
<evidence type="ECO:0000313" key="2">
    <source>
        <dbReference type="EMBL" id="MBO8482548.1"/>
    </source>
</evidence>
<dbReference type="InterPro" id="IPR025348">
    <property type="entry name" value="DUF4252"/>
</dbReference>
<dbReference type="AlphaFoldDB" id="A0A940DPL4"/>
<name>A0A940DPL4_9BACT</name>
<organism evidence="2 3">
    <name type="scientific">Candidatus Cryptobacteroides avicola</name>
    <dbReference type="NCBI Taxonomy" id="2840757"/>
    <lineage>
        <taxon>Bacteria</taxon>
        <taxon>Pseudomonadati</taxon>
        <taxon>Bacteroidota</taxon>
        <taxon>Bacteroidia</taxon>
        <taxon>Bacteroidales</taxon>
        <taxon>Candidatus Cryptobacteroides</taxon>
    </lineage>
</organism>
<gene>
    <name evidence="2" type="ORF">IAB75_00275</name>
</gene>
<accession>A0A940DPL4</accession>
<evidence type="ECO:0000313" key="3">
    <source>
        <dbReference type="Proteomes" id="UP000725002"/>
    </source>
</evidence>